<reference evidence="3" key="1">
    <citation type="submission" date="2025-08" db="UniProtKB">
        <authorList>
            <consortium name="RefSeq"/>
        </authorList>
    </citation>
    <scope>IDENTIFICATION</scope>
    <source>
        <tissue evidence="3">Sperm</tissue>
    </source>
</reference>
<name>A0AAJ7TJF2_PETMA</name>
<feature type="transmembrane region" description="Helical" evidence="1">
    <location>
        <begin position="32"/>
        <end position="50"/>
    </location>
</feature>
<dbReference type="AlphaFoldDB" id="A0AAJ7TJF2"/>
<dbReference type="Pfam" id="PF14770">
    <property type="entry name" value="TMEM18"/>
    <property type="match status" value="1"/>
</dbReference>
<sequence length="83" mass="9536">MNLSAGPFDAISGVQITGLWSLLYSIDWTESWLWGLIAFHGLCLLVTYLTRKLQTAQIVYFFLLLLLTYSAEYINEVAAMNWR</sequence>
<evidence type="ECO:0000256" key="1">
    <source>
        <dbReference type="SAM" id="Phobius"/>
    </source>
</evidence>
<keyword evidence="1" id="KW-1133">Transmembrane helix</keyword>
<keyword evidence="2" id="KW-1185">Reference proteome</keyword>
<organism evidence="2 3">
    <name type="scientific">Petromyzon marinus</name>
    <name type="common">Sea lamprey</name>
    <dbReference type="NCBI Taxonomy" id="7757"/>
    <lineage>
        <taxon>Eukaryota</taxon>
        <taxon>Metazoa</taxon>
        <taxon>Chordata</taxon>
        <taxon>Craniata</taxon>
        <taxon>Vertebrata</taxon>
        <taxon>Cyclostomata</taxon>
        <taxon>Hyperoartia</taxon>
        <taxon>Petromyzontiformes</taxon>
        <taxon>Petromyzontidae</taxon>
        <taxon>Petromyzon</taxon>
    </lineage>
</organism>
<accession>A0AAJ7TJF2</accession>
<evidence type="ECO:0000313" key="3">
    <source>
        <dbReference type="RefSeq" id="XP_032817713.1"/>
    </source>
</evidence>
<dbReference type="Proteomes" id="UP001318040">
    <property type="component" value="Chromosome 27"/>
</dbReference>
<gene>
    <name evidence="3" type="primary">TMEM18</name>
</gene>
<proteinExistence type="predicted"/>
<feature type="transmembrane region" description="Helical" evidence="1">
    <location>
        <begin position="57"/>
        <end position="74"/>
    </location>
</feature>
<protein>
    <submittedName>
        <fullName evidence="3">Transmembrane protein 18 isoform X2</fullName>
    </submittedName>
</protein>
<dbReference type="CTD" id="129787"/>
<keyword evidence="1" id="KW-0472">Membrane</keyword>
<keyword evidence="1 3" id="KW-0812">Transmembrane</keyword>
<evidence type="ECO:0000313" key="2">
    <source>
        <dbReference type="Proteomes" id="UP001318040"/>
    </source>
</evidence>
<dbReference type="RefSeq" id="XP_032817713.1">
    <property type="nucleotide sequence ID" value="XM_032961822.1"/>
</dbReference>
<dbReference type="InterPro" id="IPR026721">
    <property type="entry name" value="TMEM18"/>
</dbReference>